<organism evidence="3 4">
    <name type="scientific">Beta vulgaris subsp. vulgaris</name>
    <name type="common">Beet</name>
    <dbReference type="NCBI Taxonomy" id="3555"/>
    <lineage>
        <taxon>Eukaryota</taxon>
        <taxon>Viridiplantae</taxon>
        <taxon>Streptophyta</taxon>
        <taxon>Embryophyta</taxon>
        <taxon>Tracheophyta</taxon>
        <taxon>Spermatophyta</taxon>
        <taxon>Magnoliopsida</taxon>
        <taxon>eudicotyledons</taxon>
        <taxon>Gunneridae</taxon>
        <taxon>Pentapetalae</taxon>
        <taxon>Caryophyllales</taxon>
        <taxon>Chenopodiaceae</taxon>
        <taxon>Betoideae</taxon>
        <taxon>Beta</taxon>
    </lineage>
</organism>
<sequence>MGGDHLPCFTSEDELSSLDNDYPDYPSHHSSFYRDGSRMRDGDGDEDESLSGPYEFVSKEFDEVSDVISSNSVEFDGDLRRRKISYNEIMKNYDELWVRKEGLYQAKSKILRYSPGSWISNAGGKKLSNYVIPKTTTLLLIGPKGSGKSSLVNRISRVFEDDRYASERAQVTYNQSTGEGTYFLQEYMIPRGSTSFCLFDTRSLSENVSDNDEMLQHWMTKGVRHGELIIRDSDAPSLKMSLKCKAQQSGSPSSVIRKVNFVIFVVNGFQVLRSINSDKKEDRAYVEMVAKIFSCPYMSYKDDKPVIAVTHGDLLSLGDRARVLVYLGEKLGIPPVKQIFDIPENSDPTSELAIVDMIRYALEHADKYIPCKDSRDWVHRSTFFVDGVKDKVSGTSILTLIFAAVLLGIACIMMPVNQVHKHNEPLVASAIKWSSNIAHHPYAPHEPLMTSQSESGSTSAKNRGYENANTQAKPTPAPTLPSESVVMTSEATLTSKTFVPKSEQTLPSESAVITSEPTLPSESAVITSDPTLPSKSILDYPHKRRESRSSSPEKDRHKRRESRSSSSPENRHPKAAVKWHKIRHLWLDTD</sequence>
<evidence type="ECO:0000256" key="1">
    <source>
        <dbReference type="SAM" id="MobiDB-lite"/>
    </source>
</evidence>
<evidence type="ECO:0000256" key="2">
    <source>
        <dbReference type="SAM" id="Phobius"/>
    </source>
</evidence>
<feature type="compositionally biased region" description="Polar residues" evidence="1">
    <location>
        <begin position="449"/>
        <end position="473"/>
    </location>
</feature>
<evidence type="ECO:0000313" key="3">
    <source>
        <dbReference type="EMBL" id="KMS97077.1"/>
    </source>
</evidence>
<evidence type="ECO:0008006" key="5">
    <source>
        <dbReference type="Google" id="ProtNLM"/>
    </source>
</evidence>
<protein>
    <recommendedName>
        <fullName evidence="5">G domain-containing protein</fullName>
    </recommendedName>
</protein>
<dbReference type="eggNOG" id="ENOG502QSFU">
    <property type="taxonomic scope" value="Eukaryota"/>
</dbReference>
<gene>
    <name evidence="3" type="ORF">BVRB_7g178590</name>
</gene>
<feature type="transmembrane region" description="Helical" evidence="2">
    <location>
        <begin position="397"/>
        <end position="416"/>
    </location>
</feature>
<dbReference type="InterPro" id="IPR027417">
    <property type="entry name" value="P-loop_NTPase"/>
</dbReference>
<dbReference type="EMBL" id="KQ090341">
    <property type="protein sequence ID" value="KMS97077.1"/>
    <property type="molecule type" value="Genomic_DNA"/>
</dbReference>
<name>A0A0J8BAV1_BETVV</name>
<dbReference type="PANTHER" id="PTHR14241">
    <property type="entry name" value="INTERFERON-INDUCED PROTEIN 44"/>
    <property type="match status" value="1"/>
</dbReference>
<proteinExistence type="predicted"/>
<reference evidence="3 4" key="1">
    <citation type="journal article" date="2014" name="Nature">
        <title>The genome of the recently domesticated crop plant sugar beet (Beta vulgaris).</title>
        <authorList>
            <person name="Dohm J.C."/>
            <person name="Minoche A.E."/>
            <person name="Holtgrawe D."/>
            <person name="Capella-Gutierrez S."/>
            <person name="Zakrzewski F."/>
            <person name="Tafer H."/>
            <person name="Rupp O."/>
            <person name="Sorensen T.R."/>
            <person name="Stracke R."/>
            <person name="Reinhardt R."/>
            <person name="Goesmann A."/>
            <person name="Kraft T."/>
            <person name="Schulz B."/>
            <person name="Stadler P.F."/>
            <person name="Schmidt T."/>
            <person name="Gabaldon T."/>
            <person name="Lehrach H."/>
            <person name="Weisshaar B."/>
            <person name="Himmelbauer H."/>
        </authorList>
    </citation>
    <scope>NUCLEOTIDE SEQUENCE [LARGE SCALE GENOMIC DNA]</scope>
    <source>
        <tissue evidence="3">Taproot</tissue>
    </source>
</reference>
<evidence type="ECO:0000313" key="4">
    <source>
        <dbReference type="Proteomes" id="UP000035740"/>
    </source>
</evidence>
<keyword evidence="2" id="KW-0472">Membrane</keyword>
<dbReference type="OMA" id="WINRSTI"/>
<dbReference type="KEGG" id="bvg:104908778"/>
<keyword evidence="4" id="KW-1185">Reference proteome</keyword>
<feature type="region of interest" description="Disordered" evidence="1">
    <location>
        <begin position="442"/>
        <end position="578"/>
    </location>
</feature>
<feature type="compositionally biased region" description="Polar residues" evidence="1">
    <location>
        <begin position="481"/>
        <end position="534"/>
    </location>
</feature>
<dbReference type="OrthoDB" id="25620at2759"/>
<keyword evidence="2" id="KW-1133">Transmembrane helix</keyword>
<dbReference type="SUPFAM" id="SSF52540">
    <property type="entry name" value="P-loop containing nucleoside triphosphate hydrolases"/>
    <property type="match status" value="1"/>
</dbReference>
<dbReference type="Gramene" id="KMS97077">
    <property type="protein sequence ID" value="KMS97077"/>
    <property type="gene ID" value="BVRB_7g178590"/>
</dbReference>
<feature type="region of interest" description="Disordered" evidence="1">
    <location>
        <begin position="1"/>
        <end position="52"/>
    </location>
</feature>
<keyword evidence="2" id="KW-0812">Transmembrane</keyword>
<dbReference type="Proteomes" id="UP000035740">
    <property type="component" value="Unassembled WGS sequence"/>
</dbReference>
<accession>A0A0J8BAV1</accession>
<dbReference type="AlphaFoldDB" id="A0A0J8BAV1"/>
<dbReference type="Gene3D" id="3.40.50.300">
    <property type="entry name" value="P-loop containing nucleotide triphosphate hydrolases"/>
    <property type="match status" value="1"/>
</dbReference>
<dbReference type="PANTHER" id="PTHR14241:SF32">
    <property type="entry name" value="VWFA DOMAIN-CONTAINING PROTEIN-RELATED"/>
    <property type="match status" value="1"/>
</dbReference>